<dbReference type="Pfam" id="PF01694">
    <property type="entry name" value="Rhomboid"/>
    <property type="match status" value="1"/>
</dbReference>
<evidence type="ECO:0000313" key="11">
    <source>
        <dbReference type="Proteomes" id="UP001589734"/>
    </source>
</evidence>
<comment type="subcellular location">
    <subcellularLocation>
        <location evidence="1">Membrane</location>
        <topology evidence="1">Multi-pass membrane protein</topology>
    </subcellularLocation>
</comment>
<keyword evidence="6 8" id="KW-1133">Transmembrane helix</keyword>
<evidence type="ECO:0000256" key="4">
    <source>
        <dbReference type="ARBA" id="ARBA00022801"/>
    </source>
</evidence>
<dbReference type="EMBL" id="JBHLYW010000007">
    <property type="protein sequence ID" value="MFC0076870.1"/>
    <property type="molecule type" value="Genomic_DNA"/>
</dbReference>
<feature type="transmembrane region" description="Helical" evidence="8">
    <location>
        <begin position="343"/>
        <end position="363"/>
    </location>
</feature>
<name>A0ABV6BN48_9FLAO</name>
<dbReference type="InterPro" id="IPR022764">
    <property type="entry name" value="Peptidase_S54_rhomboid_dom"/>
</dbReference>
<keyword evidence="11" id="KW-1185">Reference proteome</keyword>
<keyword evidence="2 10" id="KW-0645">Protease</keyword>
<evidence type="ECO:0000256" key="6">
    <source>
        <dbReference type="ARBA" id="ARBA00022989"/>
    </source>
</evidence>
<evidence type="ECO:0000256" key="3">
    <source>
        <dbReference type="ARBA" id="ARBA00022692"/>
    </source>
</evidence>
<keyword evidence="7 8" id="KW-0472">Membrane</keyword>
<organism evidence="10 11">
    <name type="scientific">Flavobacterium procerum</name>
    <dbReference type="NCBI Taxonomy" id="1455569"/>
    <lineage>
        <taxon>Bacteria</taxon>
        <taxon>Pseudomonadati</taxon>
        <taxon>Bacteroidota</taxon>
        <taxon>Flavobacteriia</taxon>
        <taxon>Flavobacteriales</taxon>
        <taxon>Flavobacteriaceae</taxon>
        <taxon>Flavobacterium</taxon>
    </lineage>
</organism>
<dbReference type="InterPro" id="IPR035952">
    <property type="entry name" value="Rhomboid-like_sf"/>
</dbReference>
<dbReference type="GO" id="GO:0008233">
    <property type="term" value="F:peptidase activity"/>
    <property type="evidence" value="ECO:0007669"/>
    <property type="project" value="UniProtKB-KW"/>
</dbReference>
<keyword evidence="4 10" id="KW-0378">Hydrolase</keyword>
<dbReference type="InterPro" id="IPR002610">
    <property type="entry name" value="Peptidase_S54_rhomboid-like"/>
</dbReference>
<dbReference type="Proteomes" id="UP001589734">
    <property type="component" value="Unassembled WGS sequence"/>
</dbReference>
<dbReference type="RefSeq" id="WP_379685901.1">
    <property type="nucleotide sequence ID" value="NZ_JBHLYW010000007.1"/>
</dbReference>
<evidence type="ECO:0000259" key="9">
    <source>
        <dbReference type="Pfam" id="PF01694"/>
    </source>
</evidence>
<evidence type="ECO:0000313" key="10">
    <source>
        <dbReference type="EMBL" id="MFC0076870.1"/>
    </source>
</evidence>
<feature type="transmembrane region" description="Helical" evidence="8">
    <location>
        <begin position="264"/>
        <end position="284"/>
    </location>
</feature>
<feature type="transmembrane region" description="Helical" evidence="8">
    <location>
        <begin position="291"/>
        <end position="312"/>
    </location>
</feature>
<protein>
    <submittedName>
        <fullName evidence="10">Rhomboid family intramembrane serine protease</fullName>
        <ecNumber evidence="10">3.4.21.-</ecNumber>
    </submittedName>
</protein>
<keyword evidence="5" id="KW-0720">Serine protease</keyword>
<evidence type="ECO:0000256" key="7">
    <source>
        <dbReference type="ARBA" id="ARBA00023136"/>
    </source>
</evidence>
<comment type="caution">
    <text evidence="10">The sequence shown here is derived from an EMBL/GenBank/DDBJ whole genome shotgun (WGS) entry which is preliminary data.</text>
</comment>
<evidence type="ECO:0000256" key="1">
    <source>
        <dbReference type="ARBA" id="ARBA00004141"/>
    </source>
</evidence>
<keyword evidence="3 8" id="KW-0812">Transmembrane</keyword>
<evidence type="ECO:0000256" key="2">
    <source>
        <dbReference type="ARBA" id="ARBA00022670"/>
    </source>
</evidence>
<feature type="transmembrane region" description="Helical" evidence="8">
    <location>
        <begin position="209"/>
        <end position="231"/>
    </location>
</feature>
<dbReference type="Gene3D" id="1.20.1540.10">
    <property type="entry name" value="Rhomboid-like"/>
    <property type="match status" value="1"/>
</dbReference>
<reference evidence="10 11" key="1">
    <citation type="submission" date="2024-09" db="EMBL/GenBank/DDBJ databases">
        <authorList>
            <person name="Sun Q."/>
            <person name="Mori K."/>
        </authorList>
    </citation>
    <scope>NUCLEOTIDE SEQUENCE [LARGE SCALE GENOMIC DNA]</scope>
    <source>
        <strain evidence="10 11">CGMCC 1.12926</strain>
    </source>
</reference>
<feature type="transmembrane region" description="Helical" evidence="8">
    <location>
        <begin position="238"/>
        <end position="258"/>
    </location>
</feature>
<feature type="transmembrane region" description="Helical" evidence="8">
    <location>
        <begin position="318"/>
        <end position="336"/>
    </location>
</feature>
<dbReference type="PANTHER" id="PTHR22936:SF69">
    <property type="entry name" value="RHOMBOID-LIKE PROTEIN"/>
    <property type="match status" value="1"/>
</dbReference>
<evidence type="ECO:0000256" key="5">
    <source>
        <dbReference type="ARBA" id="ARBA00022825"/>
    </source>
</evidence>
<dbReference type="EC" id="3.4.21.-" evidence="10"/>
<gene>
    <name evidence="10" type="ORF">ACFFLS_07450</name>
</gene>
<dbReference type="SUPFAM" id="SSF144091">
    <property type="entry name" value="Rhomboid-like"/>
    <property type="match status" value="1"/>
</dbReference>
<dbReference type="PANTHER" id="PTHR22936">
    <property type="entry name" value="RHOMBOID-RELATED"/>
    <property type="match status" value="1"/>
</dbReference>
<accession>A0ABV6BN48</accession>
<proteinExistence type="predicted"/>
<feature type="transmembrane region" description="Helical" evidence="8">
    <location>
        <begin position="158"/>
        <end position="178"/>
    </location>
</feature>
<feature type="domain" description="Peptidase S54 rhomboid" evidence="9">
    <location>
        <begin position="199"/>
        <end position="335"/>
    </location>
</feature>
<sequence length="494" mass="57085">MAFGFPAQYSELIPLNNLSHTTFLLHAISICKKLNWHIVNVDENLLKIITQNNKNTWNETISIDFDENTAKITSYSNGNQIYDCGRNKKNTALFLDLYFEELKSISNSGTDEIKFQEQIKRVKENSASKENLSPTNISRFYSIFSVFIPTKDYLFTPILIYLNLLIFIIMTYSGVHFFKPAPQDIVDWGGNYGPMIYENEWWRLLSCRFIHNGFLHLLINSLALAYIGLLLESYLKKWPFLAVYLLSGIIGSLSSLYWNKDFVSSGAAGAFFGLYGIVIIAFLFKRTNTKINLRIIFTIVVLLALNLGYNFINKINCTAELASFASGILFGLALSLANKKKDYGLASISTVATIIIVGLFINFKNSKVYIYQVMEYEKRIPEFTDMEKMALEAYTSYFDEESRNNALYMIKDRGIYYWNENITLITELDNLYLPKEIHEHNNKLIEYCRLRIKQYELAYKKIAEQSTLYDEQMVALNFQIQSIMHKIKKAQTPN</sequence>
<dbReference type="GO" id="GO:0006508">
    <property type="term" value="P:proteolysis"/>
    <property type="evidence" value="ECO:0007669"/>
    <property type="project" value="UniProtKB-KW"/>
</dbReference>
<evidence type="ECO:0000256" key="8">
    <source>
        <dbReference type="SAM" id="Phobius"/>
    </source>
</evidence>